<dbReference type="Proteomes" id="UP000807353">
    <property type="component" value="Unassembled WGS sequence"/>
</dbReference>
<evidence type="ECO:0000259" key="2">
    <source>
        <dbReference type="PROSITE" id="PS51745"/>
    </source>
</evidence>
<feature type="domain" description="PB1" evidence="2">
    <location>
        <begin position="1"/>
        <end position="85"/>
    </location>
</feature>
<dbReference type="Gene3D" id="3.10.20.90">
    <property type="entry name" value="Phosphatidylinositol 3-kinase Catalytic Subunit, Chain A, domain 1"/>
    <property type="match status" value="1"/>
</dbReference>
<feature type="region of interest" description="Disordered" evidence="1">
    <location>
        <begin position="394"/>
        <end position="450"/>
    </location>
</feature>
<accession>A0A9P5YJ33</accession>
<evidence type="ECO:0000256" key="1">
    <source>
        <dbReference type="SAM" id="MobiDB-lite"/>
    </source>
</evidence>
<feature type="region of interest" description="Disordered" evidence="1">
    <location>
        <begin position="625"/>
        <end position="645"/>
    </location>
</feature>
<dbReference type="InterPro" id="IPR053793">
    <property type="entry name" value="PB1-like"/>
</dbReference>
<evidence type="ECO:0000313" key="3">
    <source>
        <dbReference type="EMBL" id="KAF9469858.1"/>
    </source>
</evidence>
<dbReference type="AlphaFoldDB" id="A0A9P5YJ33"/>
<proteinExistence type="predicted"/>
<feature type="compositionally biased region" description="Basic and acidic residues" evidence="1">
    <location>
        <begin position="555"/>
        <end position="568"/>
    </location>
</feature>
<feature type="compositionally biased region" description="Pro residues" evidence="1">
    <location>
        <begin position="493"/>
        <end position="522"/>
    </location>
</feature>
<keyword evidence="4" id="KW-1185">Reference proteome</keyword>
<evidence type="ECO:0000313" key="4">
    <source>
        <dbReference type="Proteomes" id="UP000807353"/>
    </source>
</evidence>
<feature type="compositionally biased region" description="Basic and acidic residues" evidence="1">
    <location>
        <begin position="713"/>
        <end position="722"/>
    </location>
</feature>
<organism evidence="3 4">
    <name type="scientific">Collybia nuda</name>
    <dbReference type="NCBI Taxonomy" id="64659"/>
    <lineage>
        <taxon>Eukaryota</taxon>
        <taxon>Fungi</taxon>
        <taxon>Dikarya</taxon>
        <taxon>Basidiomycota</taxon>
        <taxon>Agaricomycotina</taxon>
        <taxon>Agaricomycetes</taxon>
        <taxon>Agaricomycetidae</taxon>
        <taxon>Agaricales</taxon>
        <taxon>Tricholomatineae</taxon>
        <taxon>Clitocybaceae</taxon>
        <taxon>Collybia</taxon>
    </lineage>
</organism>
<feature type="region of interest" description="Disordered" evidence="1">
    <location>
        <begin position="478"/>
        <end position="535"/>
    </location>
</feature>
<feature type="region of interest" description="Disordered" evidence="1">
    <location>
        <begin position="660"/>
        <end position="685"/>
    </location>
</feature>
<feature type="region of interest" description="Disordered" evidence="1">
    <location>
        <begin position="555"/>
        <end position="596"/>
    </location>
</feature>
<feature type="compositionally biased region" description="Polar residues" evidence="1">
    <location>
        <begin position="394"/>
        <end position="414"/>
    </location>
</feature>
<dbReference type="SUPFAM" id="SSF54277">
    <property type="entry name" value="CAD &amp; PB1 domains"/>
    <property type="match status" value="1"/>
</dbReference>
<feature type="region of interest" description="Disordered" evidence="1">
    <location>
        <begin position="182"/>
        <end position="250"/>
    </location>
</feature>
<sequence>MSPTHFKLLQRDGLTRRISFPDLPTWPALATRIESLYSIPFEKLSVAYIDVDGDEVTLSSQEELQDFYQVSHESGQIIKFIVQDLASSRVRSNEIPHSPQGVNFRHTFGQEGSFGIDDDWQPLPPFSGIGGITVTKTEGSESPHAFVEVLSDLNSNHNDFNVVSDDDNSTILFHPANLRSSGQVGTGVKGKEKASVTDDISSTGSVLGEDAPPKHPLHVYDINSRDHDHGQPGLSSFDRVSSETSDRSALPIVAESTPKNIAQMLPEHEGGDAKHVPAASEPSQQAEDPPLPSLDPASFGAPNSLSDDIASLLGTFSGVVAAHPELSEGIRNIIRNASTGAYWNAHKDFVSRAAGSLAQNVGTAAEDLRKRSEDEAGQRVADALGDMFRTLSQSISPENNANNGTAQPPTTSVEGSDRVTDPVPTNSTSFWYGTPPSRPPAGWRGGSSQHLPRVPWRSRPFGQSWSSWIPPSHLHGMHRNSPLGPRGDYVAQGPPPPPPGNWFPGPLRPFEPLPPPPPPAPPHEISRSKQTPQELKAQVEEAKLRYKAEKEKYRLEREERRKERERKVQTTGAEAPVQVPPLDNSGPVTSPVPPAGPSKIKSAAIVSTGRAGYPALELVSVHRHNTHPGHSSRRHGPEHSDPASRTLSRISKRLADMGFTENAYPDLPSKIRAQMPPSGIISKDGEDDIVTTMLEELLAMSPKPPAHSAFGAGDRDVPGAWH</sequence>
<feature type="region of interest" description="Disordered" evidence="1">
    <location>
        <begin position="702"/>
        <end position="722"/>
    </location>
</feature>
<reference evidence="3" key="1">
    <citation type="submission" date="2020-11" db="EMBL/GenBank/DDBJ databases">
        <authorList>
            <consortium name="DOE Joint Genome Institute"/>
            <person name="Ahrendt S."/>
            <person name="Riley R."/>
            <person name="Andreopoulos W."/>
            <person name="Labutti K."/>
            <person name="Pangilinan J."/>
            <person name="Ruiz-Duenas F.J."/>
            <person name="Barrasa J.M."/>
            <person name="Sanchez-Garcia M."/>
            <person name="Camarero S."/>
            <person name="Miyauchi S."/>
            <person name="Serrano A."/>
            <person name="Linde D."/>
            <person name="Babiker R."/>
            <person name="Drula E."/>
            <person name="Ayuso-Fernandez I."/>
            <person name="Pacheco R."/>
            <person name="Padilla G."/>
            <person name="Ferreira P."/>
            <person name="Barriuso J."/>
            <person name="Kellner H."/>
            <person name="Castanera R."/>
            <person name="Alfaro M."/>
            <person name="Ramirez L."/>
            <person name="Pisabarro A.G."/>
            <person name="Kuo A."/>
            <person name="Tritt A."/>
            <person name="Lipzen A."/>
            <person name="He G."/>
            <person name="Yan M."/>
            <person name="Ng V."/>
            <person name="Cullen D."/>
            <person name="Martin F."/>
            <person name="Rosso M.-N."/>
            <person name="Henrissat B."/>
            <person name="Hibbett D."/>
            <person name="Martinez A.T."/>
            <person name="Grigoriev I.V."/>
        </authorList>
    </citation>
    <scope>NUCLEOTIDE SEQUENCE</scope>
    <source>
        <strain evidence="3">CBS 247.69</strain>
    </source>
</reference>
<dbReference type="OrthoDB" id="661148at2759"/>
<name>A0A9P5YJ33_9AGAR</name>
<dbReference type="PROSITE" id="PS51745">
    <property type="entry name" value="PB1"/>
    <property type="match status" value="1"/>
</dbReference>
<dbReference type="Pfam" id="PF00564">
    <property type="entry name" value="PB1"/>
    <property type="match status" value="1"/>
</dbReference>
<comment type="caution">
    <text evidence="3">The sequence shown here is derived from an EMBL/GenBank/DDBJ whole genome shotgun (WGS) entry which is preliminary data.</text>
</comment>
<feature type="region of interest" description="Disordered" evidence="1">
    <location>
        <begin position="269"/>
        <end position="302"/>
    </location>
</feature>
<dbReference type="EMBL" id="MU150229">
    <property type="protein sequence ID" value="KAF9469858.1"/>
    <property type="molecule type" value="Genomic_DNA"/>
</dbReference>
<protein>
    <recommendedName>
        <fullName evidence="2">PB1 domain-containing protein</fullName>
    </recommendedName>
</protein>
<dbReference type="InterPro" id="IPR000270">
    <property type="entry name" value="PB1_dom"/>
</dbReference>
<gene>
    <name evidence="3" type="ORF">BDZ94DRAFT_1243420</name>
</gene>
<feature type="compositionally biased region" description="Basic residues" evidence="1">
    <location>
        <begin position="625"/>
        <end position="634"/>
    </location>
</feature>